<feature type="compositionally biased region" description="Basic and acidic residues" evidence="1">
    <location>
        <begin position="1"/>
        <end position="20"/>
    </location>
</feature>
<organism evidence="2 3">
    <name type="scientific">Deinococcus actinosclerus</name>
    <dbReference type="NCBI Taxonomy" id="1768108"/>
    <lineage>
        <taxon>Bacteria</taxon>
        <taxon>Thermotogati</taxon>
        <taxon>Deinococcota</taxon>
        <taxon>Deinococci</taxon>
        <taxon>Deinococcales</taxon>
        <taxon>Deinococcaceae</taxon>
        <taxon>Deinococcus</taxon>
    </lineage>
</organism>
<evidence type="ECO:0000313" key="3">
    <source>
        <dbReference type="Proteomes" id="UP000060071"/>
    </source>
</evidence>
<sequence>MKRHTKSSDRPAQGDRETRSHAAPHARAAHRTLMKGLRDAGHTVTTVDAAIKLGLLTERDWCEELERQRDAHNVGKRQS</sequence>
<gene>
    <name evidence="2" type="ORF">AUC44_02160</name>
</gene>
<evidence type="ECO:0008006" key="4">
    <source>
        <dbReference type="Google" id="ProtNLM"/>
    </source>
</evidence>
<evidence type="ECO:0000256" key="1">
    <source>
        <dbReference type="SAM" id="MobiDB-lite"/>
    </source>
</evidence>
<dbReference type="RefSeq" id="WP_062157189.1">
    <property type="nucleotide sequence ID" value="NZ_CP013910.1"/>
</dbReference>
<protein>
    <recommendedName>
        <fullName evidence="4">Transcriptional regulator</fullName>
    </recommendedName>
</protein>
<proteinExistence type="predicted"/>
<evidence type="ECO:0000313" key="2">
    <source>
        <dbReference type="EMBL" id="ALW87844.1"/>
    </source>
</evidence>
<dbReference type="Proteomes" id="UP000060071">
    <property type="component" value="Chromosome"/>
</dbReference>
<name>A0ABN4K0V9_9DEIO</name>
<dbReference type="EMBL" id="CP013910">
    <property type="protein sequence ID" value="ALW87844.1"/>
    <property type="molecule type" value="Genomic_DNA"/>
</dbReference>
<feature type="region of interest" description="Disordered" evidence="1">
    <location>
        <begin position="1"/>
        <end position="29"/>
    </location>
</feature>
<reference evidence="2 3" key="1">
    <citation type="submission" date="2015-12" db="EMBL/GenBank/DDBJ databases">
        <authorList>
            <person name="Kim M.K."/>
            <person name="Srinivasan S."/>
            <person name="Lee J.-J."/>
            <person name="Kim K."/>
        </authorList>
    </citation>
    <scope>NUCLEOTIDE SEQUENCE [LARGE SCALE GENOMIC DNA]</scope>
    <source>
        <strain evidence="2 3">BM2</strain>
    </source>
</reference>
<accession>A0ABN4K0V9</accession>
<keyword evidence="3" id="KW-1185">Reference proteome</keyword>